<dbReference type="InterPro" id="IPR050988">
    <property type="entry name" value="Mannitol_DH/Oxidoreductase"/>
</dbReference>
<dbReference type="PROSITE" id="PS00974">
    <property type="entry name" value="MANNITOL_DHGENASE"/>
    <property type="match status" value="1"/>
</dbReference>
<dbReference type="Pfam" id="PF01232">
    <property type="entry name" value="Mannitol_dh"/>
    <property type="match status" value="1"/>
</dbReference>
<protein>
    <submittedName>
        <fullName evidence="5">Mannitol dehydrogenase family protein</fullName>
    </submittedName>
</protein>
<sequence>MNRLATNQLNALGSGVKLPEYDRGRLGVGIVHLGIGAFHRAHQAWYTELAMNQNGGDWGITGVSLRSDTVARQLQPQDGLYSLLADDGSNTELRVVGAVAKVLVASEHIEAVLAAIAAPATHIVSLTITEKGYCSDARGKTDWEHHDLARDLQFPEEPTTAIGVLAMGLARRFDQGRAPLTVLSCDNLVENGQLLRQRIFDFVKRVRPEMLDWLEHSVSFPSSMVDRIVPAITEEQRLLQSAQLGADDASAIATEPFSQWVVEDNFAGPRPAWQLAGVTFVDDIRPYEAMKLGLLNAAHTAIACIGVLSNTETVDRVMADPQMGAFVRELMRHELLPGLDVPVGFDLNSYCDALLQRFSNPQLRHRCEQIFMDSSVKIPQRWLPHLQRGVRLAHLELALASWCHLVLNTDTPLDDPAAERMLALRAKKTSHDVTQLLCLAGISPETVEDFGALNARLCQQMTYIATHGLLACMNLEEREIT</sequence>
<evidence type="ECO:0000259" key="4">
    <source>
        <dbReference type="Pfam" id="PF08125"/>
    </source>
</evidence>
<dbReference type="PRINTS" id="PR00084">
    <property type="entry name" value="MTLDHDRGNASE"/>
</dbReference>
<dbReference type="OrthoDB" id="271711at2"/>
<dbReference type="SUPFAM" id="SSF48179">
    <property type="entry name" value="6-phosphogluconate dehydrogenase C-terminal domain-like"/>
    <property type="match status" value="1"/>
</dbReference>
<evidence type="ECO:0000313" key="6">
    <source>
        <dbReference type="Proteomes" id="UP000326287"/>
    </source>
</evidence>
<dbReference type="InterPro" id="IPR000669">
    <property type="entry name" value="Mannitol_DH"/>
</dbReference>
<dbReference type="EMBL" id="CP036422">
    <property type="protein sequence ID" value="QFU75948.1"/>
    <property type="molecule type" value="Genomic_DNA"/>
</dbReference>
<dbReference type="AlphaFoldDB" id="A0A5P9NLZ7"/>
<evidence type="ECO:0000313" key="5">
    <source>
        <dbReference type="EMBL" id="QFU75948.1"/>
    </source>
</evidence>
<feature type="domain" description="Mannitol dehydrogenase N-terminal" evidence="3">
    <location>
        <begin position="29"/>
        <end position="274"/>
    </location>
</feature>
<dbReference type="PANTHER" id="PTHR43362:SF1">
    <property type="entry name" value="MANNITOL DEHYDROGENASE 2-RELATED"/>
    <property type="match status" value="1"/>
</dbReference>
<dbReference type="InterPro" id="IPR008927">
    <property type="entry name" value="6-PGluconate_DH-like_C_sf"/>
</dbReference>
<dbReference type="InterPro" id="IPR013118">
    <property type="entry name" value="Mannitol_DH_C"/>
</dbReference>
<evidence type="ECO:0000259" key="3">
    <source>
        <dbReference type="Pfam" id="PF01232"/>
    </source>
</evidence>
<feature type="domain" description="Mannitol dehydrogenase C-terminal" evidence="4">
    <location>
        <begin position="283"/>
        <end position="449"/>
    </location>
</feature>
<accession>A0A5P9NLZ7</accession>
<keyword evidence="1" id="KW-0560">Oxidoreductase</keyword>
<keyword evidence="2" id="KW-0520">NAD</keyword>
<proteinExistence type="predicted"/>
<reference evidence="5 6" key="1">
    <citation type="submission" date="2019-02" db="EMBL/GenBank/DDBJ databases">
        <authorList>
            <person name="Li S.-H."/>
        </authorList>
    </citation>
    <scope>NUCLEOTIDE SEQUENCE [LARGE SCALE GENOMIC DNA]</scope>
    <source>
        <strain evidence="5 6">IMCC14385</strain>
    </source>
</reference>
<dbReference type="GO" id="GO:0019594">
    <property type="term" value="P:mannitol metabolic process"/>
    <property type="evidence" value="ECO:0007669"/>
    <property type="project" value="InterPro"/>
</dbReference>
<dbReference type="Gene3D" id="1.10.1040.10">
    <property type="entry name" value="N-(1-d-carboxylethyl)-l-norvaline Dehydrogenase, domain 2"/>
    <property type="match status" value="1"/>
</dbReference>
<dbReference type="Gene3D" id="3.40.50.720">
    <property type="entry name" value="NAD(P)-binding Rossmann-like Domain"/>
    <property type="match status" value="1"/>
</dbReference>
<dbReference type="GO" id="GO:0016616">
    <property type="term" value="F:oxidoreductase activity, acting on the CH-OH group of donors, NAD or NADP as acceptor"/>
    <property type="evidence" value="ECO:0007669"/>
    <property type="project" value="TreeGrafter"/>
</dbReference>
<dbReference type="InterPro" id="IPR013328">
    <property type="entry name" value="6PGD_dom2"/>
</dbReference>
<dbReference type="KEGG" id="halc:EY643_09895"/>
<dbReference type="RefSeq" id="WP_152662054.1">
    <property type="nucleotide sequence ID" value="NZ_CP036422.1"/>
</dbReference>
<organism evidence="5 6">
    <name type="scientific">Halioglobus maricola</name>
    <dbReference type="NCBI Taxonomy" id="2601894"/>
    <lineage>
        <taxon>Bacteria</taxon>
        <taxon>Pseudomonadati</taxon>
        <taxon>Pseudomonadota</taxon>
        <taxon>Gammaproteobacteria</taxon>
        <taxon>Cellvibrionales</taxon>
        <taxon>Halieaceae</taxon>
        <taxon>Halioglobus</taxon>
    </lineage>
</organism>
<dbReference type="InterPro" id="IPR023027">
    <property type="entry name" value="Mannitol_DH_CS"/>
</dbReference>
<dbReference type="PANTHER" id="PTHR43362">
    <property type="entry name" value="MANNITOL DEHYDROGENASE DSF1-RELATED"/>
    <property type="match status" value="1"/>
</dbReference>
<evidence type="ECO:0000256" key="2">
    <source>
        <dbReference type="ARBA" id="ARBA00023027"/>
    </source>
</evidence>
<name>A0A5P9NLZ7_9GAMM</name>
<dbReference type="Proteomes" id="UP000326287">
    <property type="component" value="Chromosome"/>
</dbReference>
<evidence type="ECO:0000256" key="1">
    <source>
        <dbReference type="ARBA" id="ARBA00023002"/>
    </source>
</evidence>
<gene>
    <name evidence="5" type="ORF">EY643_09895</name>
</gene>
<dbReference type="Pfam" id="PF08125">
    <property type="entry name" value="Mannitol_dh_C"/>
    <property type="match status" value="1"/>
</dbReference>
<dbReference type="SUPFAM" id="SSF51735">
    <property type="entry name" value="NAD(P)-binding Rossmann-fold domains"/>
    <property type="match status" value="1"/>
</dbReference>
<keyword evidence="6" id="KW-1185">Reference proteome</keyword>
<dbReference type="InterPro" id="IPR013131">
    <property type="entry name" value="Mannitol_DH_N"/>
</dbReference>
<dbReference type="InterPro" id="IPR036291">
    <property type="entry name" value="NAD(P)-bd_dom_sf"/>
</dbReference>